<accession>A0A830B2N0</accession>
<keyword evidence="3" id="KW-1185">Reference proteome</keyword>
<keyword evidence="1" id="KW-0472">Membrane</keyword>
<keyword evidence="1" id="KW-0812">Transmembrane</keyword>
<dbReference type="PANTHER" id="PTHR30128:SF19">
    <property type="entry name" value="PHOTOSYSTEM I P700 CHLOROPHYLL A APOPROTEIN A1-RELATED"/>
    <property type="match status" value="1"/>
</dbReference>
<dbReference type="AlphaFoldDB" id="A0A830B2N0"/>
<proteinExistence type="predicted"/>
<dbReference type="GO" id="GO:0015979">
    <property type="term" value="P:photosynthesis"/>
    <property type="evidence" value="ECO:0007669"/>
    <property type="project" value="InterPro"/>
</dbReference>
<sequence length="68" mass="7611">MFLFSGCGYWQEIIESIIWAHKKLKVTPATQPRALSIVQGQAVGVTHYLLGGIVTTWAFFFARIIAVE</sequence>
<feature type="transmembrane region" description="Helical" evidence="1">
    <location>
        <begin position="45"/>
        <end position="66"/>
    </location>
</feature>
<dbReference type="EMBL" id="BMAC01000010">
    <property type="protein sequence ID" value="GFP79619.1"/>
    <property type="molecule type" value="Genomic_DNA"/>
</dbReference>
<dbReference type="Proteomes" id="UP000653305">
    <property type="component" value="Unassembled WGS sequence"/>
</dbReference>
<name>A0A830B2N0_9LAMI</name>
<dbReference type="SUPFAM" id="SSF81558">
    <property type="entry name" value="Photosystem I subunits PsaA/PsaB"/>
    <property type="match status" value="1"/>
</dbReference>
<dbReference type="OrthoDB" id="349at2759"/>
<evidence type="ECO:0000256" key="1">
    <source>
        <dbReference type="SAM" id="Phobius"/>
    </source>
</evidence>
<dbReference type="GO" id="GO:0009535">
    <property type="term" value="C:chloroplast thylakoid membrane"/>
    <property type="evidence" value="ECO:0007669"/>
    <property type="project" value="TreeGrafter"/>
</dbReference>
<dbReference type="Pfam" id="PF00223">
    <property type="entry name" value="PsaA_PsaB"/>
    <property type="match status" value="1"/>
</dbReference>
<evidence type="ECO:0000313" key="2">
    <source>
        <dbReference type="EMBL" id="GFP79619.1"/>
    </source>
</evidence>
<keyword evidence="1" id="KW-1133">Transmembrane helix</keyword>
<organism evidence="2 3">
    <name type="scientific">Phtheirospermum japonicum</name>
    <dbReference type="NCBI Taxonomy" id="374723"/>
    <lineage>
        <taxon>Eukaryota</taxon>
        <taxon>Viridiplantae</taxon>
        <taxon>Streptophyta</taxon>
        <taxon>Embryophyta</taxon>
        <taxon>Tracheophyta</taxon>
        <taxon>Spermatophyta</taxon>
        <taxon>Magnoliopsida</taxon>
        <taxon>eudicotyledons</taxon>
        <taxon>Gunneridae</taxon>
        <taxon>Pentapetalae</taxon>
        <taxon>asterids</taxon>
        <taxon>lamiids</taxon>
        <taxon>Lamiales</taxon>
        <taxon>Orobanchaceae</taxon>
        <taxon>Orobanchaceae incertae sedis</taxon>
        <taxon>Phtheirospermum</taxon>
    </lineage>
</organism>
<reference evidence="2" key="1">
    <citation type="submission" date="2020-07" db="EMBL/GenBank/DDBJ databases">
        <title>Ethylene signaling mediates host invasion by parasitic plants.</title>
        <authorList>
            <person name="Yoshida S."/>
        </authorList>
    </citation>
    <scope>NUCLEOTIDE SEQUENCE</scope>
    <source>
        <strain evidence="2">Okayama</strain>
    </source>
</reference>
<dbReference type="InterPro" id="IPR036408">
    <property type="entry name" value="PSI_PsaA/B_sf"/>
</dbReference>
<evidence type="ECO:0000313" key="3">
    <source>
        <dbReference type="Proteomes" id="UP000653305"/>
    </source>
</evidence>
<protein>
    <submittedName>
        <fullName evidence="2">Photosystem i p700 chlorophyll a apoprotein a1</fullName>
    </submittedName>
</protein>
<dbReference type="Gene3D" id="1.20.1130.10">
    <property type="entry name" value="Photosystem I PsaA/PsaB"/>
    <property type="match status" value="1"/>
</dbReference>
<comment type="caution">
    <text evidence="2">The sequence shown here is derived from an EMBL/GenBank/DDBJ whole genome shotgun (WGS) entry which is preliminary data.</text>
</comment>
<gene>
    <name evidence="2" type="ORF">PHJA_000105400</name>
</gene>
<dbReference type="InterPro" id="IPR001280">
    <property type="entry name" value="PSI_PsaA/B"/>
</dbReference>
<dbReference type="PANTHER" id="PTHR30128">
    <property type="entry name" value="OUTER MEMBRANE PROTEIN, OMPA-RELATED"/>
    <property type="match status" value="1"/>
</dbReference>